<evidence type="ECO:0000313" key="1">
    <source>
        <dbReference type="EMBL" id="MBT9311888.1"/>
    </source>
</evidence>
<gene>
    <name evidence="1" type="ORF">IXB28_06695</name>
</gene>
<reference evidence="1 2" key="1">
    <citation type="journal article" date="2021" name="Mar. Drugs">
        <title>Genome Reduction and Secondary Metabolism of the Marine Sponge-Associated Cyanobacterium Leptothoe.</title>
        <authorList>
            <person name="Konstantinou D."/>
            <person name="Popin R.V."/>
            <person name="Fewer D.P."/>
            <person name="Sivonen K."/>
            <person name="Gkelis S."/>
        </authorList>
    </citation>
    <scope>NUCLEOTIDE SEQUENCE [LARGE SCALE GENOMIC DNA]</scope>
    <source>
        <strain evidence="1 2">TAU-MAC 1615</strain>
    </source>
</reference>
<dbReference type="Proteomes" id="UP001196661">
    <property type="component" value="Unassembled WGS sequence"/>
</dbReference>
<sequence>MTMLRSGFLGSSVALSLLWGLALGAFSQELPSSHRSVADSLARLDRAICLQAWDQAIGITGELIASPDVSSGYRQELLVFRRQLQTWQLSAMSPTTQTSCDRTSPLYLTVDQPEAPAPQPLDWNRALASLNTSRPIIDFDDTYNPVENLIPDQLVANSPAPLADTYVPVDTTYGFDVIAGRLNQGPQVYSFLARRGDQLSLEATVTRSFIPGSFRLLLFDQNGRLLLQSDQSDFQTSVQAYTLPSTHIYFVALVPEENVPALDLQGQIVEWPPASNTSFDYTLTLTGVTPYQTLLP</sequence>
<organism evidence="1 2">
    <name type="scientific">Leptothoe kymatousa TAU-MAC 1615</name>
    <dbReference type="NCBI Taxonomy" id="2364775"/>
    <lineage>
        <taxon>Bacteria</taxon>
        <taxon>Bacillati</taxon>
        <taxon>Cyanobacteriota</taxon>
        <taxon>Cyanophyceae</taxon>
        <taxon>Nodosilineales</taxon>
        <taxon>Cymatolegaceae</taxon>
        <taxon>Leptothoe</taxon>
        <taxon>Leptothoe kymatousa</taxon>
    </lineage>
</organism>
<name>A0ABS5Y231_9CYAN</name>
<comment type="caution">
    <text evidence="1">The sequence shown here is derived from an EMBL/GenBank/DDBJ whole genome shotgun (WGS) entry which is preliminary data.</text>
</comment>
<evidence type="ECO:0000313" key="2">
    <source>
        <dbReference type="Proteomes" id="UP001196661"/>
    </source>
</evidence>
<accession>A0ABS5Y231</accession>
<keyword evidence="2" id="KW-1185">Reference proteome</keyword>
<protein>
    <submittedName>
        <fullName evidence="1">Uncharacterized protein</fullName>
    </submittedName>
</protein>
<dbReference type="EMBL" id="JADOER010000004">
    <property type="protein sequence ID" value="MBT9311888.1"/>
    <property type="molecule type" value="Genomic_DNA"/>
</dbReference>
<proteinExistence type="predicted"/>